<dbReference type="GO" id="GO:0005886">
    <property type="term" value="C:plasma membrane"/>
    <property type="evidence" value="ECO:0007669"/>
    <property type="project" value="UniProtKB-SubCell"/>
</dbReference>
<evidence type="ECO:0000256" key="1">
    <source>
        <dbReference type="ARBA" id="ARBA00004651"/>
    </source>
</evidence>
<dbReference type="PANTHER" id="PTHR30485:SF2">
    <property type="entry name" value="BLL0597 PROTEIN"/>
    <property type="match status" value="1"/>
</dbReference>
<evidence type="ECO:0000256" key="4">
    <source>
        <dbReference type="ARBA" id="ARBA00022989"/>
    </source>
</evidence>
<feature type="transmembrane region" description="Helical" evidence="6">
    <location>
        <begin position="35"/>
        <end position="58"/>
    </location>
</feature>
<organism evidence="8">
    <name type="scientific">Candidatus Nitrotoga fabula</name>
    <dbReference type="NCBI Taxonomy" id="2182327"/>
    <lineage>
        <taxon>Bacteria</taxon>
        <taxon>Pseudomonadati</taxon>
        <taxon>Pseudomonadota</taxon>
        <taxon>Betaproteobacteria</taxon>
        <taxon>Nitrosomonadales</taxon>
        <taxon>Gallionellaceae</taxon>
        <taxon>Candidatus Nitrotoga</taxon>
    </lineage>
</organism>
<evidence type="ECO:0000256" key="3">
    <source>
        <dbReference type="ARBA" id="ARBA00022692"/>
    </source>
</evidence>
<dbReference type="InterPro" id="IPR011577">
    <property type="entry name" value="Cyt_b561_bac/Ni-Hgenase"/>
</dbReference>
<keyword evidence="5 6" id="KW-0472">Membrane</keyword>
<proteinExistence type="predicted"/>
<comment type="subcellular location">
    <subcellularLocation>
        <location evidence="1">Cell membrane</location>
        <topology evidence="1">Multi-pass membrane protein</topology>
    </subcellularLocation>
</comment>
<feature type="transmembrane region" description="Helical" evidence="6">
    <location>
        <begin position="100"/>
        <end position="122"/>
    </location>
</feature>
<keyword evidence="4 6" id="KW-1133">Transmembrane helix</keyword>
<accession>A0A2X0QTM0</accession>
<dbReference type="GO" id="GO:0009055">
    <property type="term" value="F:electron transfer activity"/>
    <property type="evidence" value="ECO:0007669"/>
    <property type="project" value="InterPro"/>
</dbReference>
<evidence type="ECO:0000313" key="8">
    <source>
        <dbReference type="EMBL" id="SPS05459.1"/>
    </source>
</evidence>
<keyword evidence="2" id="KW-1003">Cell membrane</keyword>
<dbReference type="Gene3D" id="1.20.950.20">
    <property type="entry name" value="Transmembrane di-heme cytochromes, Chain C"/>
    <property type="match status" value="1"/>
</dbReference>
<sequence length="205" mass="22769">MAANTVKGWNPLLKFLHWFLAILVIVAFVTSDDLIYLHVYSGYAILGVLFFRIFWGILGPEHARLMNFITGPARTLQYLKELADGSQKGYTVHNPISGHIIMLMLAMLLVIVFSGLKLYAAYGQGPLAANAGMQIISSAAADEDDHHDDHNDEDEMKTKTHGAAHFWKEMHESSSSLILILIGLHILTCCILPKLARPKQEKKSG</sequence>
<keyword evidence="3 6" id="KW-0812">Transmembrane</keyword>
<evidence type="ECO:0000256" key="2">
    <source>
        <dbReference type="ARBA" id="ARBA00022475"/>
    </source>
</evidence>
<dbReference type="SUPFAM" id="SSF81342">
    <property type="entry name" value="Transmembrane di-heme cytochromes"/>
    <property type="match status" value="1"/>
</dbReference>
<dbReference type="Pfam" id="PF01292">
    <property type="entry name" value="Ni_hydr_CYTB"/>
    <property type="match status" value="1"/>
</dbReference>
<dbReference type="PANTHER" id="PTHR30485">
    <property type="entry name" value="NI/FE-HYDROGENASE 1 B-TYPE CYTOCHROME SUBUNIT"/>
    <property type="match status" value="1"/>
</dbReference>
<feature type="domain" description="Cytochrome b561 bacterial/Ni-hydrogenase" evidence="7">
    <location>
        <begin position="9"/>
        <end position="191"/>
    </location>
</feature>
<name>A0A2X0QTM0_9PROT</name>
<feature type="transmembrane region" description="Helical" evidence="6">
    <location>
        <begin position="177"/>
        <end position="196"/>
    </location>
</feature>
<dbReference type="InterPro" id="IPR051542">
    <property type="entry name" value="Hydrogenase_cytochrome"/>
</dbReference>
<evidence type="ECO:0000256" key="6">
    <source>
        <dbReference type="SAM" id="Phobius"/>
    </source>
</evidence>
<dbReference type="GO" id="GO:0020037">
    <property type="term" value="F:heme binding"/>
    <property type="evidence" value="ECO:0007669"/>
    <property type="project" value="TreeGrafter"/>
</dbReference>
<dbReference type="GO" id="GO:0022904">
    <property type="term" value="P:respiratory electron transport chain"/>
    <property type="evidence" value="ECO:0007669"/>
    <property type="project" value="InterPro"/>
</dbReference>
<evidence type="ECO:0000259" key="7">
    <source>
        <dbReference type="Pfam" id="PF01292"/>
    </source>
</evidence>
<dbReference type="InterPro" id="IPR016174">
    <property type="entry name" value="Di-haem_cyt_TM"/>
</dbReference>
<protein>
    <submittedName>
        <fullName evidence="8">Putative Cytochrome b</fullName>
    </submittedName>
</protein>
<feature type="transmembrane region" description="Helical" evidence="6">
    <location>
        <begin position="12"/>
        <end position="29"/>
    </location>
</feature>
<gene>
    <name evidence="8" type="ORF">NITFAB_1049</name>
</gene>
<reference evidence="8" key="1">
    <citation type="submission" date="2018-05" db="EMBL/GenBank/DDBJ databases">
        <authorList>
            <person name="Lanie J.A."/>
            <person name="Ng W.-L."/>
            <person name="Kazmierczak K.M."/>
            <person name="Andrzejewski T.M."/>
            <person name="Davidsen T.M."/>
            <person name="Wayne K.J."/>
            <person name="Tettelin H."/>
            <person name="Glass J.I."/>
            <person name="Rusch D."/>
            <person name="Podicherti R."/>
            <person name="Tsui H.-C.T."/>
            <person name="Winkler M.E."/>
        </authorList>
    </citation>
    <scope>NUCLEOTIDE SEQUENCE</scope>
    <source>
        <strain evidence="8">KNB</strain>
    </source>
</reference>
<evidence type="ECO:0000256" key="5">
    <source>
        <dbReference type="ARBA" id="ARBA00023136"/>
    </source>
</evidence>
<dbReference type="EMBL" id="LS423452">
    <property type="protein sequence ID" value="SPS05459.1"/>
    <property type="molecule type" value="Genomic_DNA"/>
</dbReference>
<dbReference type="AlphaFoldDB" id="A0A2X0QTM0"/>